<dbReference type="KEGG" id="bmx:BMS_2032"/>
<dbReference type="HOGENOM" id="CLU_1784174_0_0_7"/>
<dbReference type="STRING" id="862908.BMS_2032"/>
<dbReference type="PATRIC" id="fig|862908.3.peg.1931"/>
<dbReference type="OrthoDB" id="10007588at2"/>
<dbReference type="RefSeq" id="WP_014244622.1">
    <property type="nucleotide sequence ID" value="NC_016620.1"/>
</dbReference>
<keyword evidence="2" id="KW-1185">Reference proteome</keyword>
<gene>
    <name evidence="1" type="ordered locus">BMS_2032</name>
</gene>
<sequence length="145" mass="16674">MSEVSSISVGNSRFLYKKSPLEGGDLVGLWKEIDSFIERAPRLTKATVNGFVYFNESSLSADGVCFVGHEVVGFCDEELLEDFDLYSMDQRAREVFRYTYQGPMEASELLRFAREIILRDGYSENWRMSFSANSGELVRMEFWKS</sequence>
<proteinExistence type="predicted"/>
<evidence type="ECO:0008006" key="3">
    <source>
        <dbReference type="Google" id="ProtNLM"/>
    </source>
</evidence>
<protein>
    <recommendedName>
        <fullName evidence="3">AraC family transcriptional regulator</fullName>
    </recommendedName>
</protein>
<dbReference type="Proteomes" id="UP000008963">
    <property type="component" value="Chromosome"/>
</dbReference>
<dbReference type="EMBL" id="FQ312005">
    <property type="protein sequence ID" value="CBW26844.1"/>
    <property type="molecule type" value="Genomic_DNA"/>
</dbReference>
<organism evidence="1 2">
    <name type="scientific">Halobacteriovorax marinus (strain ATCC BAA-682 / DSM 15412 / SJ)</name>
    <name type="common">Bacteriovorax marinus</name>
    <dbReference type="NCBI Taxonomy" id="862908"/>
    <lineage>
        <taxon>Bacteria</taxon>
        <taxon>Pseudomonadati</taxon>
        <taxon>Bdellovibrionota</taxon>
        <taxon>Bacteriovoracia</taxon>
        <taxon>Bacteriovoracales</taxon>
        <taxon>Halobacteriovoraceae</taxon>
        <taxon>Halobacteriovorax</taxon>
    </lineage>
</organism>
<name>E1X314_HALMS</name>
<evidence type="ECO:0000313" key="1">
    <source>
        <dbReference type="EMBL" id="CBW26844.1"/>
    </source>
</evidence>
<accession>E1X314</accession>
<evidence type="ECO:0000313" key="2">
    <source>
        <dbReference type="Proteomes" id="UP000008963"/>
    </source>
</evidence>
<dbReference type="AlphaFoldDB" id="E1X314"/>
<reference evidence="2" key="1">
    <citation type="journal article" date="2013" name="ISME J.">
        <title>A small predatory core genome in the divergent marine Bacteriovorax marinus SJ and the terrestrial Bdellovibrio bacteriovorus.</title>
        <authorList>
            <person name="Crossman L.C."/>
            <person name="Chen H."/>
            <person name="Cerdeno-Tarraga A.M."/>
            <person name="Brooks K."/>
            <person name="Quail M.A."/>
            <person name="Pineiro S.A."/>
            <person name="Hobley L."/>
            <person name="Sockett R.E."/>
            <person name="Bentley S.D."/>
            <person name="Parkhill J."/>
            <person name="Williams H.N."/>
            <person name="Stine O.C."/>
        </authorList>
    </citation>
    <scope>NUCLEOTIDE SEQUENCE [LARGE SCALE GENOMIC DNA]</scope>
    <source>
        <strain evidence="2">ATCC BAA-682 / DSM 15412 / SJ</strain>
    </source>
</reference>